<gene>
    <name evidence="1" type="ORF">AVEN_268374_1</name>
</gene>
<dbReference type="EMBL" id="BGPR01006070">
    <property type="protein sequence ID" value="GBN15842.1"/>
    <property type="molecule type" value="Genomic_DNA"/>
</dbReference>
<protein>
    <submittedName>
        <fullName evidence="1">Uncharacterized protein</fullName>
    </submittedName>
</protein>
<name>A0A4Y2LMI3_ARAVE</name>
<comment type="caution">
    <text evidence="1">The sequence shown here is derived from an EMBL/GenBank/DDBJ whole genome shotgun (WGS) entry which is preliminary data.</text>
</comment>
<keyword evidence="2" id="KW-1185">Reference proteome</keyword>
<proteinExistence type="predicted"/>
<dbReference type="Proteomes" id="UP000499080">
    <property type="component" value="Unassembled WGS sequence"/>
</dbReference>
<accession>A0A4Y2LMI3</accession>
<dbReference type="AlphaFoldDB" id="A0A4Y2LMI3"/>
<organism evidence="1 2">
    <name type="scientific">Araneus ventricosus</name>
    <name type="common">Orbweaver spider</name>
    <name type="synonym">Epeira ventricosa</name>
    <dbReference type="NCBI Taxonomy" id="182803"/>
    <lineage>
        <taxon>Eukaryota</taxon>
        <taxon>Metazoa</taxon>
        <taxon>Ecdysozoa</taxon>
        <taxon>Arthropoda</taxon>
        <taxon>Chelicerata</taxon>
        <taxon>Arachnida</taxon>
        <taxon>Araneae</taxon>
        <taxon>Araneomorphae</taxon>
        <taxon>Entelegynae</taxon>
        <taxon>Araneoidea</taxon>
        <taxon>Araneidae</taxon>
        <taxon>Araneus</taxon>
    </lineage>
</organism>
<evidence type="ECO:0000313" key="1">
    <source>
        <dbReference type="EMBL" id="GBN15842.1"/>
    </source>
</evidence>
<sequence length="112" mass="13436">MNESSLFYMLNVYNQQDNSKTGLTWSLRCVLTSFPLSSPNVCRQERERVPEHLFWMRVENFFGIVCACTDSDLFTDLRRMPLISPHFHWSTVCSLRVDWSGYEFEKYFVWNF</sequence>
<reference evidence="1 2" key="1">
    <citation type="journal article" date="2019" name="Sci. Rep.">
        <title>Orb-weaving spider Araneus ventricosus genome elucidates the spidroin gene catalogue.</title>
        <authorList>
            <person name="Kono N."/>
            <person name="Nakamura H."/>
            <person name="Ohtoshi R."/>
            <person name="Moran D.A.P."/>
            <person name="Shinohara A."/>
            <person name="Yoshida Y."/>
            <person name="Fujiwara M."/>
            <person name="Mori M."/>
            <person name="Tomita M."/>
            <person name="Arakawa K."/>
        </authorList>
    </citation>
    <scope>NUCLEOTIDE SEQUENCE [LARGE SCALE GENOMIC DNA]</scope>
</reference>
<evidence type="ECO:0000313" key="2">
    <source>
        <dbReference type="Proteomes" id="UP000499080"/>
    </source>
</evidence>